<accession>A0A9D4RVL0</accession>
<keyword evidence="2" id="KW-1185">Reference proteome</keyword>
<dbReference type="EMBL" id="JAIWYP010000001">
    <property type="protein sequence ID" value="KAH3883096.1"/>
    <property type="molecule type" value="Genomic_DNA"/>
</dbReference>
<proteinExistence type="predicted"/>
<dbReference type="AlphaFoldDB" id="A0A9D4RVL0"/>
<evidence type="ECO:0000313" key="1">
    <source>
        <dbReference type="EMBL" id="KAH3883096.1"/>
    </source>
</evidence>
<evidence type="ECO:0000313" key="2">
    <source>
        <dbReference type="Proteomes" id="UP000828390"/>
    </source>
</evidence>
<gene>
    <name evidence="1" type="ORF">DPMN_007046</name>
</gene>
<reference evidence="1" key="2">
    <citation type="submission" date="2020-11" db="EMBL/GenBank/DDBJ databases">
        <authorList>
            <person name="McCartney M.A."/>
            <person name="Auch B."/>
            <person name="Kono T."/>
            <person name="Mallez S."/>
            <person name="Becker A."/>
            <person name="Gohl D.M."/>
            <person name="Silverstein K.A.T."/>
            <person name="Koren S."/>
            <person name="Bechman K.B."/>
            <person name="Herman A."/>
            <person name="Abrahante J.E."/>
            <person name="Garbe J."/>
        </authorList>
    </citation>
    <scope>NUCLEOTIDE SEQUENCE</scope>
    <source>
        <strain evidence="1">Duluth1</strain>
        <tissue evidence="1">Whole animal</tissue>
    </source>
</reference>
<dbReference type="Proteomes" id="UP000828390">
    <property type="component" value="Unassembled WGS sequence"/>
</dbReference>
<organism evidence="1 2">
    <name type="scientific">Dreissena polymorpha</name>
    <name type="common">Zebra mussel</name>
    <name type="synonym">Mytilus polymorpha</name>
    <dbReference type="NCBI Taxonomy" id="45954"/>
    <lineage>
        <taxon>Eukaryota</taxon>
        <taxon>Metazoa</taxon>
        <taxon>Spiralia</taxon>
        <taxon>Lophotrochozoa</taxon>
        <taxon>Mollusca</taxon>
        <taxon>Bivalvia</taxon>
        <taxon>Autobranchia</taxon>
        <taxon>Heteroconchia</taxon>
        <taxon>Euheterodonta</taxon>
        <taxon>Imparidentia</taxon>
        <taxon>Neoheterodontei</taxon>
        <taxon>Myida</taxon>
        <taxon>Dreissenoidea</taxon>
        <taxon>Dreissenidae</taxon>
        <taxon>Dreissena</taxon>
    </lineage>
</organism>
<sequence length="60" mass="6464">MGNIPSKVILNGGEALTAVMPALLLYQTKKCNLKLTRITARSATSVHPAKRCYISSCSIE</sequence>
<reference evidence="1" key="1">
    <citation type="journal article" date="2019" name="bioRxiv">
        <title>The Genome of the Zebra Mussel, Dreissena polymorpha: A Resource for Invasive Species Research.</title>
        <authorList>
            <person name="McCartney M.A."/>
            <person name="Auch B."/>
            <person name="Kono T."/>
            <person name="Mallez S."/>
            <person name="Zhang Y."/>
            <person name="Obille A."/>
            <person name="Becker A."/>
            <person name="Abrahante J.E."/>
            <person name="Garbe J."/>
            <person name="Badalamenti J.P."/>
            <person name="Herman A."/>
            <person name="Mangelson H."/>
            <person name="Liachko I."/>
            <person name="Sullivan S."/>
            <person name="Sone E.D."/>
            <person name="Koren S."/>
            <person name="Silverstein K.A.T."/>
            <person name="Beckman K.B."/>
            <person name="Gohl D.M."/>
        </authorList>
    </citation>
    <scope>NUCLEOTIDE SEQUENCE</scope>
    <source>
        <strain evidence="1">Duluth1</strain>
        <tissue evidence="1">Whole animal</tissue>
    </source>
</reference>
<protein>
    <submittedName>
        <fullName evidence="1">Uncharacterized protein</fullName>
    </submittedName>
</protein>
<comment type="caution">
    <text evidence="1">The sequence shown here is derived from an EMBL/GenBank/DDBJ whole genome shotgun (WGS) entry which is preliminary data.</text>
</comment>
<name>A0A9D4RVL0_DREPO</name>